<sequence>MLEFFLTSLIILISLYGYIVYGFETMRRALRPRTATWLIWAILSTCVAYLQLKHGAGLGAVVTIVAAGGNYILAGMAWHYGHKNIHPIDILSSLAAVGVLVLWATASDQVTTAFATLAYLFGFLPTFERAWRKPYDEIMTPFVMNMLKYALSLLLIGNYAIETTLYPAILAIFNASFLVMMLSRRKLKKLPKKPIAKKRRTRYS</sequence>
<proteinExistence type="predicted"/>
<organism evidence="2 3">
    <name type="scientific">Candidatus Mycosynbacter amalyticus</name>
    <dbReference type="NCBI Taxonomy" id="2665156"/>
    <lineage>
        <taxon>Bacteria</taxon>
        <taxon>Candidatus Saccharimonadota</taxon>
        <taxon>Candidatus Saccharimonadota incertae sedis</taxon>
        <taxon>Candidatus Mycosynbacter</taxon>
    </lineage>
</organism>
<feature type="transmembrane region" description="Helical" evidence="1">
    <location>
        <begin position="35"/>
        <end position="52"/>
    </location>
</feature>
<keyword evidence="3" id="KW-1185">Reference proteome</keyword>
<feature type="transmembrane region" description="Helical" evidence="1">
    <location>
        <begin position="165"/>
        <end position="183"/>
    </location>
</feature>
<keyword evidence="1" id="KW-1133">Transmembrane helix</keyword>
<protein>
    <recommendedName>
        <fullName evidence="4">PQ-loop repeat-containing protein</fullName>
    </recommendedName>
</protein>
<feature type="transmembrane region" description="Helical" evidence="1">
    <location>
        <begin position="85"/>
        <end position="104"/>
    </location>
</feature>
<reference evidence="2" key="1">
    <citation type="journal article" date="2021" name="Nat. Microbiol.">
        <title>Cocultivation of an ultrasmall environmental parasitic bacterium with lytic ability against bacteria associated with wastewater foams.</title>
        <authorList>
            <person name="Batinovic S."/>
            <person name="Rose J.J.A."/>
            <person name="Ratcliffe J."/>
            <person name="Seviour R.J."/>
            <person name="Petrovski S."/>
        </authorList>
    </citation>
    <scope>NUCLEOTIDE SEQUENCE</scope>
    <source>
        <strain evidence="2">JR1</strain>
    </source>
</reference>
<keyword evidence="1" id="KW-0472">Membrane</keyword>
<feature type="transmembrane region" description="Helical" evidence="1">
    <location>
        <begin position="139"/>
        <end position="159"/>
    </location>
</feature>
<evidence type="ECO:0000256" key="1">
    <source>
        <dbReference type="SAM" id="Phobius"/>
    </source>
</evidence>
<evidence type="ECO:0000313" key="3">
    <source>
        <dbReference type="Proteomes" id="UP001059824"/>
    </source>
</evidence>
<feature type="transmembrane region" description="Helical" evidence="1">
    <location>
        <begin position="6"/>
        <end position="23"/>
    </location>
</feature>
<feature type="transmembrane region" description="Helical" evidence="1">
    <location>
        <begin position="110"/>
        <end position="127"/>
    </location>
</feature>
<name>A0A857MK06_9BACT</name>
<keyword evidence="1" id="KW-0812">Transmembrane</keyword>
<dbReference type="AlphaFoldDB" id="A0A857MK06"/>
<accession>A0A857MK06</accession>
<evidence type="ECO:0000313" key="2">
    <source>
        <dbReference type="EMBL" id="QHN42468.1"/>
    </source>
</evidence>
<dbReference type="Proteomes" id="UP001059824">
    <property type="component" value="Chromosome"/>
</dbReference>
<gene>
    <name evidence="2" type="ORF">GII36_01215</name>
</gene>
<dbReference type="RefSeq" id="WP_260763819.1">
    <property type="nucleotide sequence ID" value="NZ_CP045921.1"/>
</dbReference>
<dbReference type="EMBL" id="CP045921">
    <property type="protein sequence ID" value="QHN42468.1"/>
    <property type="molecule type" value="Genomic_DNA"/>
</dbReference>
<dbReference type="KEGG" id="mama:GII36_01215"/>
<feature type="transmembrane region" description="Helical" evidence="1">
    <location>
        <begin position="58"/>
        <end position="78"/>
    </location>
</feature>
<evidence type="ECO:0008006" key="4">
    <source>
        <dbReference type="Google" id="ProtNLM"/>
    </source>
</evidence>